<sequence>MSIKNVVLGAVVLGSVVGGGIAVDTVTAPEASAATCWRKVTQSTGFNESGCGRAQHFNRLRSGTMKWGNVVGGNKWSYQAACWTNIAQYGMTRA</sequence>
<organism evidence="1 2">
    <name type="scientific">Curtobacterium poinsettiae</name>
    <dbReference type="NCBI Taxonomy" id="159612"/>
    <lineage>
        <taxon>Bacteria</taxon>
        <taxon>Bacillati</taxon>
        <taxon>Actinomycetota</taxon>
        <taxon>Actinomycetes</taxon>
        <taxon>Micrococcales</taxon>
        <taxon>Microbacteriaceae</taxon>
        <taxon>Curtobacterium</taxon>
    </lineage>
</organism>
<evidence type="ECO:0000313" key="1">
    <source>
        <dbReference type="EMBL" id="UYC81972.1"/>
    </source>
</evidence>
<evidence type="ECO:0000313" key="2">
    <source>
        <dbReference type="Proteomes" id="UP001062223"/>
    </source>
</evidence>
<protein>
    <recommendedName>
        <fullName evidence="3">Lactococcin 972 family bacteriocin</fullName>
    </recommendedName>
</protein>
<dbReference type="AlphaFoldDB" id="A0A9Q9PB43"/>
<accession>A0A9Q9PB43</accession>
<gene>
    <name evidence="1" type="ORF">OE229_05775</name>
</gene>
<name>A0A9Q9PB43_9MICO</name>
<dbReference type="RefSeq" id="WP_110858837.1">
    <property type="nucleotide sequence ID" value="NZ_CP106879.1"/>
</dbReference>
<evidence type="ECO:0008006" key="3">
    <source>
        <dbReference type="Google" id="ProtNLM"/>
    </source>
</evidence>
<reference evidence="1" key="1">
    <citation type="submission" date="2022-09" db="EMBL/GenBank/DDBJ databases">
        <title>Taxonomy of Curtobacterium flaccumfaciens.</title>
        <authorList>
            <person name="Osdaghi E."/>
            <person name="Taghavi S.M."/>
            <person name="Hamidizade M."/>
            <person name="Abachi H."/>
            <person name="Fazliarab A."/>
            <person name="Baeyen S."/>
            <person name="Portier P."/>
            <person name="Van Vaerenbergh J."/>
            <person name="Jacques M.-A."/>
        </authorList>
    </citation>
    <scope>NUCLEOTIDE SEQUENCE</scope>
    <source>
        <strain evidence="1">AGQB46</strain>
    </source>
</reference>
<dbReference type="EMBL" id="CP106879">
    <property type="protein sequence ID" value="UYC81972.1"/>
    <property type="molecule type" value="Genomic_DNA"/>
</dbReference>
<dbReference type="Proteomes" id="UP001062223">
    <property type="component" value="Chromosome"/>
</dbReference>
<dbReference type="KEGG" id="cpoi:OE229_05775"/>
<proteinExistence type="predicted"/>